<evidence type="ECO:0000256" key="4">
    <source>
        <dbReference type="ARBA" id="ARBA00022723"/>
    </source>
</evidence>
<dbReference type="GO" id="GO:0006508">
    <property type="term" value="P:proteolysis"/>
    <property type="evidence" value="ECO:0007669"/>
    <property type="project" value="UniProtKB-KW"/>
</dbReference>
<dbReference type="Gene3D" id="3.40.630.10">
    <property type="entry name" value="Zn peptidases"/>
    <property type="match status" value="1"/>
</dbReference>
<dbReference type="AlphaFoldDB" id="A0A6J4UTQ5"/>
<evidence type="ECO:0000256" key="6">
    <source>
        <dbReference type="PIRNR" id="PIRNR001123"/>
    </source>
</evidence>
<feature type="binding site" evidence="8">
    <location>
        <position position="336"/>
    </location>
    <ligand>
        <name>Zn(2+)</name>
        <dbReference type="ChEBI" id="CHEBI:29105"/>
        <label>2</label>
    </ligand>
</feature>
<dbReference type="PIRSF" id="PIRSF001123">
    <property type="entry name" value="PepA_GA"/>
    <property type="match status" value="1"/>
</dbReference>
<reference evidence="9" key="1">
    <citation type="submission" date="2020-02" db="EMBL/GenBank/DDBJ databases">
        <authorList>
            <person name="Meier V. D."/>
        </authorList>
    </citation>
    <scope>NUCLEOTIDE SEQUENCE</scope>
    <source>
        <strain evidence="9">AVDCRST_MAG18</strain>
    </source>
</reference>
<sequence>MAMNWAVEEEKAAIFALTAELAAIDGPAGFEGPVVRRLLELFRPLADELTTDRFGNVIATRHGHGGAGVGPALMIAAHSDEIGGVVRAFEPDGMVRFERLGGIIETTLIGRRVRINGLRGVVGVRAGHVQAPDERLKAPPLRDLYIDLGFDSAAATRAAGVAIGDPIAYESEVVRLANPDRIAGKAIDNRIACAILIRLFERLRGVELGGTIHGVVTVQEEVGLRGAQVVTYRLNPDYAVIVDTLPAAGTPDVHYTRELAIDLGAGPVIPLLSGSGGRGNIMHPALKRLLLETAEREGVPVQPAIFTQGNSDVAAVHLVREGIPAGVVNIPRRYSHTPVETADLNDAANALRLIEAIAHDHGPAVRLDFLED</sequence>
<keyword evidence="2" id="KW-0031">Aminopeptidase</keyword>
<evidence type="ECO:0000256" key="1">
    <source>
        <dbReference type="ARBA" id="ARBA00006272"/>
    </source>
</evidence>
<dbReference type="InterPro" id="IPR051464">
    <property type="entry name" value="Peptidase_M42_aminopept"/>
</dbReference>
<keyword evidence="3" id="KW-0645">Protease</keyword>
<comment type="similarity">
    <text evidence="1 6">Belongs to the peptidase M42 family.</text>
</comment>
<keyword evidence="5" id="KW-0378">Hydrolase</keyword>
<feature type="binding site" evidence="8">
    <location>
        <position position="188"/>
    </location>
    <ligand>
        <name>Zn(2+)</name>
        <dbReference type="ChEBI" id="CHEBI:29105"/>
        <label>2</label>
    </ligand>
</feature>
<feature type="binding site" evidence="8">
    <location>
        <position position="221"/>
    </location>
    <ligand>
        <name>Zn(2+)</name>
        <dbReference type="ChEBI" id="CHEBI:29105"/>
        <label>2</label>
    </ligand>
</feature>
<organism evidence="9">
    <name type="scientific">uncultured Thermomicrobiales bacterium</name>
    <dbReference type="NCBI Taxonomy" id="1645740"/>
    <lineage>
        <taxon>Bacteria</taxon>
        <taxon>Pseudomonadati</taxon>
        <taxon>Thermomicrobiota</taxon>
        <taxon>Thermomicrobia</taxon>
        <taxon>Thermomicrobiales</taxon>
        <taxon>environmental samples</taxon>
    </lineage>
</organism>
<dbReference type="EMBL" id="CADCWN010000075">
    <property type="protein sequence ID" value="CAA9560634.1"/>
    <property type="molecule type" value="Genomic_DNA"/>
</dbReference>
<evidence type="ECO:0000256" key="7">
    <source>
        <dbReference type="PIRSR" id="PIRSR001123-1"/>
    </source>
</evidence>
<proteinExistence type="inferred from homology"/>
<evidence type="ECO:0000256" key="8">
    <source>
        <dbReference type="PIRSR" id="PIRSR001123-2"/>
    </source>
</evidence>
<dbReference type="SUPFAM" id="SSF101821">
    <property type="entry name" value="Aminopeptidase/glucanase lid domain"/>
    <property type="match status" value="1"/>
</dbReference>
<gene>
    <name evidence="9" type="ORF">AVDCRST_MAG18-1046</name>
</gene>
<dbReference type="GO" id="GO:0046872">
    <property type="term" value="F:metal ion binding"/>
    <property type="evidence" value="ECO:0007669"/>
    <property type="project" value="UniProtKB-UniRule"/>
</dbReference>
<comment type="cofactor">
    <cofactor evidence="8">
        <name>a divalent metal cation</name>
        <dbReference type="ChEBI" id="CHEBI:60240"/>
    </cofactor>
    <text evidence="8">Binds 2 divalent metal cations per subunit.</text>
</comment>
<dbReference type="GO" id="GO:0004177">
    <property type="term" value="F:aminopeptidase activity"/>
    <property type="evidence" value="ECO:0007669"/>
    <property type="project" value="UniProtKB-UniRule"/>
</dbReference>
<name>A0A6J4UTQ5_9BACT</name>
<dbReference type="InterPro" id="IPR008007">
    <property type="entry name" value="Peptidase_M42"/>
</dbReference>
<evidence type="ECO:0000256" key="5">
    <source>
        <dbReference type="ARBA" id="ARBA00022801"/>
    </source>
</evidence>
<keyword evidence="4 8" id="KW-0479">Metal-binding</keyword>
<feature type="binding site" evidence="8">
    <location>
        <position position="188"/>
    </location>
    <ligand>
        <name>Zn(2+)</name>
        <dbReference type="ChEBI" id="CHEBI:29105"/>
        <label>1</label>
    </ligand>
</feature>
<dbReference type="Gene3D" id="2.40.30.40">
    <property type="entry name" value="Peptidase M42, domain 2"/>
    <property type="match status" value="1"/>
</dbReference>
<evidence type="ECO:0000313" key="9">
    <source>
        <dbReference type="EMBL" id="CAA9560634.1"/>
    </source>
</evidence>
<protein>
    <submittedName>
        <fullName evidence="9">Uncharacterized protein</fullName>
    </submittedName>
</protein>
<feature type="active site" description="Proton acceptor" evidence="7">
    <location>
        <position position="220"/>
    </location>
</feature>
<evidence type="ECO:0000256" key="3">
    <source>
        <dbReference type="ARBA" id="ARBA00022670"/>
    </source>
</evidence>
<dbReference type="InterPro" id="IPR023367">
    <property type="entry name" value="Peptidase_M42_dom2"/>
</dbReference>
<feature type="binding site" evidence="8">
    <location>
        <position position="78"/>
    </location>
    <ligand>
        <name>Zn(2+)</name>
        <dbReference type="ChEBI" id="CHEBI:29105"/>
        <label>1</label>
    </ligand>
</feature>
<dbReference type="Pfam" id="PF05343">
    <property type="entry name" value="Peptidase_M42"/>
    <property type="match status" value="1"/>
</dbReference>
<dbReference type="PANTHER" id="PTHR32481:SF7">
    <property type="entry name" value="AMINOPEPTIDASE YHFE-RELATED"/>
    <property type="match status" value="1"/>
</dbReference>
<evidence type="ECO:0000256" key="2">
    <source>
        <dbReference type="ARBA" id="ARBA00022438"/>
    </source>
</evidence>
<dbReference type="SUPFAM" id="SSF53187">
    <property type="entry name" value="Zn-dependent exopeptidases"/>
    <property type="match status" value="1"/>
</dbReference>
<feature type="binding site" evidence="8">
    <location>
        <position position="243"/>
    </location>
    <ligand>
        <name>Zn(2+)</name>
        <dbReference type="ChEBI" id="CHEBI:29105"/>
        <label>1</label>
    </ligand>
</feature>
<dbReference type="PANTHER" id="PTHR32481">
    <property type="entry name" value="AMINOPEPTIDASE"/>
    <property type="match status" value="1"/>
</dbReference>
<accession>A0A6J4UTQ5</accession>